<proteinExistence type="predicted"/>
<keyword evidence="2" id="KW-1185">Reference proteome</keyword>
<reference evidence="1" key="2">
    <citation type="journal article" date="2023" name="ISME Commun">
        <title>Characterization of a bloom-associated alphaproteobacterial lineage, 'Candidatus Phycosocius': insights into freshwater algal-bacterial interactions.</title>
        <authorList>
            <person name="Tanabe Y."/>
            <person name="Yamaguchi H."/>
            <person name="Yoshida M."/>
            <person name="Kai A."/>
            <person name="Okazaki Y."/>
        </authorList>
    </citation>
    <scope>NUCLEOTIDE SEQUENCE</scope>
    <source>
        <strain evidence="1">BOTRYCO-1</strain>
    </source>
</reference>
<dbReference type="InterPro" id="IPR008183">
    <property type="entry name" value="Aldose_1/G6P_1-epimerase"/>
</dbReference>
<accession>A0ABQ4PXS4</accession>
<dbReference type="Proteomes" id="UP001161064">
    <property type="component" value="Unassembled WGS sequence"/>
</dbReference>
<organism evidence="1 2">
    <name type="scientific">Candidatus Phycosocius spiralis</name>
    <dbReference type="NCBI Taxonomy" id="2815099"/>
    <lineage>
        <taxon>Bacteria</taxon>
        <taxon>Pseudomonadati</taxon>
        <taxon>Pseudomonadota</taxon>
        <taxon>Alphaproteobacteria</taxon>
        <taxon>Caulobacterales</taxon>
        <taxon>Caulobacterales incertae sedis</taxon>
        <taxon>Candidatus Phycosocius</taxon>
    </lineage>
</organism>
<dbReference type="SUPFAM" id="SSF74650">
    <property type="entry name" value="Galactose mutarotase-like"/>
    <property type="match status" value="1"/>
</dbReference>
<dbReference type="InterPro" id="IPR014718">
    <property type="entry name" value="GH-type_carb-bd"/>
</dbReference>
<evidence type="ECO:0000313" key="2">
    <source>
        <dbReference type="Proteomes" id="UP001161064"/>
    </source>
</evidence>
<reference evidence="1" key="1">
    <citation type="submission" date="2021-05" db="EMBL/GenBank/DDBJ databases">
        <authorList>
            <person name="Tanabe Y."/>
        </authorList>
    </citation>
    <scope>NUCLEOTIDE SEQUENCE</scope>
    <source>
        <strain evidence="1">BOTRYCO-1</strain>
    </source>
</reference>
<evidence type="ECO:0000313" key="1">
    <source>
        <dbReference type="EMBL" id="GIU67759.1"/>
    </source>
</evidence>
<dbReference type="Gene3D" id="2.70.98.10">
    <property type="match status" value="1"/>
</dbReference>
<dbReference type="RefSeq" id="WP_284360798.1">
    <property type="nucleotide sequence ID" value="NZ_BPFZ01000013.1"/>
</dbReference>
<comment type="caution">
    <text evidence="1">The sequence shown here is derived from an EMBL/GenBank/DDBJ whole genome shotgun (WGS) entry which is preliminary data.</text>
</comment>
<sequence length="302" mass="33154">MTVHSISLSAHGFELEVAPEAGGGIAGLSWYGYPLLRPAIEGAVASADPLGLSCFPMTPYVSRIVDGVFTWGGVRTAIPPNMAGGSHPLHGIGWRNPWRVLAHSDSFLEIELHHFGDISWPWAFITRQLFHLLPDAFELTLSVESLDPRPFPASLGPHPYFVSDAATLQICAESLWETTGEALPSHTARPPAIDQLYRSVKVTELDLDHCFEGWNGRAQIDWPSHGLILEANLWVDETPSPCTRLQLYTPPRAGFFCLEPVTARAVAFTTSNPKELGVIELEQQKLSIVTRIVPFMKVGPTT</sequence>
<dbReference type="EMBL" id="BPFZ01000013">
    <property type="protein sequence ID" value="GIU67759.1"/>
    <property type="molecule type" value="Genomic_DNA"/>
</dbReference>
<dbReference type="InterPro" id="IPR011013">
    <property type="entry name" value="Gal_mutarotase_sf_dom"/>
</dbReference>
<gene>
    <name evidence="1" type="ORF">PsB1_1913</name>
</gene>
<name>A0ABQ4PXS4_9PROT</name>
<protein>
    <submittedName>
        <fullName evidence="1">Aldose 1-epimerase</fullName>
    </submittedName>
</protein>
<dbReference type="Pfam" id="PF01263">
    <property type="entry name" value="Aldose_epim"/>
    <property type="match status" value="1"/>
</dbReference>